<keyword evidence="1" id="KW-0808">Transferase</keyword>
<dbReference type="PROSITE" id="PS51186">
    <property type="entry name" value="GNAT"/>
    <property type="match status" value="1"/>
</dbReference>
<organism evidence="4 5">
    <name type="scientific">Clostridium frigoriphilum</name>
    <dbReference type="NCBI Taxonomy" id="443253"/>
    <lineage>
        <taxon>Bacteria</taxon>
        <taxon>Bacillati</taxon>
        <taxon>Bacillota</taxon>
        <taxon>Clostridia</taxon>
        <taxon>Eubacteriales</taxon>
        <taxon>Clostridiaceae</taxon>
        <taxon>Clostridium</taxon>
    </lineage>
</organism>
<accession>A0ABU7UWA8</accession>
<keyword evidence="2" id="KW-0012">Acyltransferase</keyword>
<proteinExistence type="predicted"/>
<keyword evidence="5" id="KW-1185">Reference proteome</keyword>
<evidence type="ECO:0000256" key="1">
    <source>
        <dbReference type="ARBA" id="ARBA00022679"/>
    </source>
</evidence>
<dbReference type="InterPro" id="IPR000182">
    <property type="entry name" value="GNAT_dom"/>
</dbReference>
<dbReference type="PANTHER" id="PTHR43420">
    <property type="entry name" value="ACETYLTRANSFERASE"/>
    <property type="match status" value="1"/>
</dbReference>
<feature type="domain" description="N-acetyltransferase" evidence="3">
    <location>
        <begin position="3"/>
        <end position="169"/>
    </location>
</feature>
<dbReference type="Pfam" id="PF00583">
    <property type="entry name" value="Acetyltransf_1"/>
    <property type="match status" value="1"/>
</dbReference>
<evidence type="ECO:0000256" key="2">
    <source>
        <dbReference type="ARBA" id="ARBA00023315"/>
    </source>
</evidence>
<dbReference type="RefSeq" id="WP_216255583.1">
    <property type="nucleotide sequence ID" value="NZ_JAZHFS010000043.1"/>
</dbReference>
<dbReference type="CDD" id="cd04301">
    <property type="entry name" value="NAT_SF"/>
    <property type="match status" value="1"/>
</dbReference>
<dbReference type="PANTHER" id="PTHR43420:SF12">
    <property type="entry name" value="N-ACETYLTRANSFERASE DOMAIN-CONTAINING PROTEIN"/>
    <property type="match status" value="1"/>
</dbReference>
<gene>
    <name evidence="4" type="ORF">SJI18_23280</name>
</gene>
<reference evidence="4 5" key="1">
    <citation type="submission" date="2023-11" db="EMBL/GenBank/DDBJ databases">
        <title>Draft genome sequence of a psychrophilic Clostridium strain from permafrost water brine.</title>
        <authorList>
            <person name="Shcherbakova V.A."/>
            <person name="Trubitsyn V.E."/>
            <person name="Zakharyuk A.G."/>
        </authorList>
    </citation>
    <scope>NUCLEOTIDE SEQUENCE [LARGE SCALE GENOMIC DNA]</scope>
    <source>
        <strain evidence="4 5">14F</strain>
    </source>
</reference>
<evidence type="ECO:0000313" key="5">
    <source>
        <dbReference type="Proteomes" id="UP001498469"/>
    </source>
</evidence>
<dbReference type="EMBL" id="JAZHFS010000043">
    <property type="protein sequence ID" value="MEF2115206.1"/>
    <property type="molecule type" value="Genomic_DNA"/>
</dbReference>
<evidence type="ECO:0000313" key="4">
    <source>
        <dbReference type="EMBL" id="MEF2115206.1"/>
    </source>
</evidence>
<comment type="caution">
    <text evidence="4">The sequence shown here is derived from an EMBL/GenBank/DDBJ whole genome shotgun (WGS) entry which is preliminary data.</text>
</comment>
<evidence type="ECO:0000259" key="3">
    <source>
        <dbReference type="PROSITE" id="PS51186"/>
    </source>
</evidence>
<name>A0ABU7UWA8_9CLOT</name>
<protein>
    <submittedName>
        <fullName evidence="4">GNAT family N-acetyltransferase</fullName>
    </submittedName>
</protein>
<sequence>MNVKIRKATLEDVNTISNIYALSWKSAYKGIVPQKYLDELKCTFWVSSFQNWINNNILTAQLIYENELPVGCIAYGKARDDKFANWGEIKSFYLLPDHFRKGYGQKLLQTALIDMKTKGYENCYLWVLKENYNAKNFYESNGFICNNDECTCEIVQKQLVDVRYILTSVNHTKLA</sequence>
<dbReference type="InterPro" id="IPR050680">
    <property type="entry name" value="YpeA/RimI_acetyltransf"/>
</dbReference>
<dbReference type="Proteomes" id="UP001498469">
    <property type="component" value="Unassembled WGS sequence"/>
</dbReference>